<dbReference type="InParanoid" id="H0WMN9"/>
<dbReference type="eggNOG" id="ENOG502RYEX">
    <property type="taxonomic scope" value="Eukaryota"/>
</dbReference>
<dbReference type="EMBL" id="AAQR03181662">
    <property type="status" value="NOT_ANNOTATED_CDS"/>
    <property type="molecule type" value="Genomic_DNA"/>
</dbReference>
<dbReference type="AlphaFoldDB" id="H0WMN9"/>
<evidence type="ECO:0000256" key="10">
    <source>
        <dbReference type="ARBA" id="ARBA00023319"/>
    </source>
</evidence>
<reference evidence="13" key="2">
    <citation type="submission" date="2025-08" db="UniProtKB">
        <authorList>
            <consortium name="Ensembl"/>
        </authorList>
    </citation>
    <scope>IDENTIFICATION</scope>
</reference>
<keyword evidence="7" id="KW-0472">Membrane</keyword>
<reference evidence="14" key="1">
    <citation type="submission" date="2011-03" db="EMBL/GenBank/DDBJ databases">
        <title>Version 3 of the genome sequence of Otolemur garnettii (Bushbaby).</title>
        <authorList>
            <consortium name="The Broad Institute Genome Sequencing Platform"/>
            <person name="Di Palma F."/>
            <person name="Johnson J."/>
            <person name="Lander E.S."/>
            <person name="Lindblad-Toh K."/>
            <person name="Jaffe D.B."/>
            <person name="Gnerre S."/>
            <person name="MacCallum I."/>
            <person name="Przybylski D."/>
            <person name="Ribeiro F.J."/>
            <person name="Burton J.N."/>
            <person name="Walker B.J."/>
            <person name="Sharpe T."/>
            <person name="Hall G."/>
        </authorList>
    </citation>
    <scope>NUCLEOTIDE SEQUENCE [LARGE SCALE GENOMIC DNA]</scope>
</reference>
<evidence type="ECO:0000256" key="9">
    <source>
        <dbReference type="ARBA" id="ARBA00023180"/>
    </source>
</evidence>
<evidence type="ECO:0000313" key="13">
    <source>
        <dbReference type="Ensembl" id="ENSOGAP00000003020.2"/>
    </source>
</evidence>
<evidence type="ECO:0000256" key="5">
    <source>
        <dbReference type="ARBA" id="ARBA00022737"/>
    </source>
</evidence>
<feature type="chain" id="PRO_5003544410" description="Ig-like domain-containing protein" evidence="11">
    <location>
        <begin position="24"/>
        <end position="671"/>
    </location>
</feature>
<dbReference type="GO" id="GO:0002764">
    <property type="term" value="P:immune response-regulating signaling pathway"/>
    <property type="evidence" value="ECO:0007669"/>
    <property type="project" value="TreeGrafter"/>
</dbReference>
<dbReference type="InterPro" id="IPR036179">
    <property type="entry name" value="Ig-like_dom_sf"/>
</dbReference>
<reference evidence="13" key="3">
    <citation type="submission" date="2025-09" db="UniProtKB">
        <authorList>
            <consortium name="Ensembl"/>
        </authorList>
    </citation>
    <scope>IDENTIFICATION</scope>
</reference>
<evidence type="ECO:0000256" key="3">
    <source>
        <dbReference type="ARBA" id="ARBA00022692"/>
    </source>
</evidence>
<dbReference type="HOGENOM" id="CLU_021100_2_0_1"/>
<dbReference type="SMART" id="SM00409">
    <property type="entry name" value="IG"/>
    <property type="match status" value="5"/>
</dbReference>
<dbReference type="PROSITE" id="PS50835">
    <property type="entry name" value="IG_LIKE"/>
    <property type="match status" value="2"/>
</dbReference>
<dbReference type="Proteomes" id="UP000005225">
    <property type="component" value="Unassembled WGS sequence"/>
</dbReference>
<evidence type="ECO:0000256" key="11">
    <source>
        <dbReference type="SAM" id="SignalP"/>
    </source>
</evidence>
<evidence type="ECO:0000256" key="2">
    <source>
        <dbReference type="ARBA" id="ARBA00022475"/>
    </source>
</evidence>
<keyword evidence="4 11" id="KW-0732">Signal</keyword>
<dbReference type="STRING" id="30611.ENSOGAP00000003020"/>
<accession>H0WMN9</accession>
<evidence type="ECO:0000256" key="6">
    <source>
        <dbReference type="ARBA" id="ARBA00022989"/>
    </source>
</evidence>
<dbReference type="EMBL" id="AAQR03181661">
    <property type="status" value="NOT_ANNOTATED_CDS"/>
    <property type="molecule type" value="Genomic_DNA"/>
</dbReference>
<feature type="signal peptide" evidence="11">
    <location>
        <begin position="1"/>
        <end position="23"/>
    </location>
</feature>
<evidence type="ECO:0000259" key="12">
    <source>
        <dbReference type="PROSITE" id="PS50835"/>
    </source>
</evidence>
<evidence type="ECO:0000256" key="4">
    <source>
        <dbReference type="ARBA" id="ARBA00022729"/>
    </source>
</evidence>
<keyword evidence="3" id="KW-0812">Transmembrane</keyword>
<keyword evidence="6" id="KW-1133">Transmembrane helix</keyword>
<name>H0WMN9_OTOGA</name>
<dbReference type="InterPro" id="IPR007110">
    <property type="entry name" value="Ig-like_dom"/>
</dbReference>
<keyword evidence="8" id="KW-1015">Disulfide bond</keyword>
<keyword evidence="5" id="KW-0677">Repeat</keyword>
<dbReference type="OMA" id="IIWAEPD"/>
<dbReference type="GeneTree" id="ENSGT01100000263478"/>
<evidence type="ECO:0000313" key="14">
    <source>
        <dbReference type="Proteomes" id="UP000005225"/>
    </source>
</evidence>
<organism evidence="13 14">
    <name type="scientific">Otolemur garnettii</name>
    <name type="common">Small-eared galago</name>
    <name type="synonym">Garnett's greater bushbaby</name>
    <dbReference type="NCBI Taxonomy" id="30611"/>
    <lineage>
        <taxon>Eukaryota</taxon>
        <taxon>Metazoa</taxon>
        <taxon>Chordata</taxon>
        <taxon>Craniata</taxon>
        <taxon>Vertebrata</taxon>
        <taxon>Euteleostomi</taxon>
        <taxon>Mammalia</taxon>
        <taxon>Eutheria</taxon>
        <taxon>Euarchontoglires</taxon>
        <taxon>Primates</taxon>
        <taxon>Strepsirrhini</taxon>
        <taxon>Lorisiformes</taxon>
        <taxon>Galagidae</taxon>
        <taxon>Otolemur</taxon>
    </lineage>
</organism>
<keyword evidence="2" id="KW-1003">Cell membrane</keyword>
<feature type="domain" description="Ig-like" evidence="12">
    <location>
        <begin position="122"/>
        <end position="193"/>
    </location>
</feature>
<comment type="subcellular location">
    <subcellularLocation>
        <location evidence="1">Cell membrane</location>
        <topology evidence="1">Single-pass membrane protein</topology>
    </subcellularLocation>
</comment>
<dbReference type="PANTHER" id="PTHR11738">
    <property type="entry name" value="MHC CLASS I NK CELL RECEPTOR"/>
    <property type="match status" value="1"/>
</dbReference>
<dbReference type="EMBL" id="AAQR03181660">
    <property type="status" value="NOT_ANNOTATED_CDS"/>
    <property type="molecule type" value="Genomic_DNA"/>
</dbReference>
<dbReference type="Ensembl" id="ENSOGAT00000003389.2">
    <property type="protein sequence ID" value="ENSOGAP00000003020.2"/>
    <property type="gene ID" value="ENSOGAG00000003383.2"/>
</dbReference>
<evidence type="ECO:0000256" key="8">
    <source>
        <dbReference type="ARBA" id="ARBA00023157"/>
    </source>
</evidence>
<dbReference type="SUPFAM" id="SSF48726">
    <property type="entry name" value="Immunoglobulin"/>
    <property type="match status" value="6"/>
</dbReference>
<dbReference type="PANTHER" id="PTHR11738:SF179">
    <property type="entry name" value="LEUKOCYTE IMMUNOGLOBULIN-LIKE RECEPTOR SUBFAMILY A MEMBER 5"/>
    <property type="match status" value="1"/>
</dbReference>
<evidence type="ECO:0000256" key="1">
    <source>
        <dbReference type="ARBA" id="ARBA00004162"/>
    </source>
</evidence>
<dbReference type="FunFam" id="2.60.40.10:FF:000049">
    <property type="entry name" value="Leukocyte immunoglobulin-like receptor subfamily B member 1"/>
    <property type="match status" value="6"/>
</dbReference>
<dbReference type="InterPro" id="IPR013783">
    <property type="entry name" value="Ig-like_fold"/>
</dbReference>
<dbReference type="EMBL" id="AAQR03181664">
    <property type="status" value="NOT_ANNOTATED_CDS"/>
    <property type="molecule type" value="Genomic_DNA"/>
</dbReference>
<sequence>MTSTLTALLCFGLSLSLRTHVQAETLSKPIIWAEPDSLITRGSPVTIWCQGTLDAQEYLLRAQGMFWDKQKPLDPGNKAMFNIKYMTEHYVRGYSCNYHTPAGWSDYSDILELVVAGVFSKPTLSALPSPVVTSGENVTLQCGSEGLSKFTLIKEGEPKLSWTRESQSLSNGQFQALFPVGPVIPGHRWTFRCYGYYRNLPHVWSEPSDPLELLISGTLPKPIIWAEPDSVITRESPVTIWCQGTLDAQEYILCAPGRFWDEQKPLDPPNKARFNIEYMTEHYAMGYHCYYRSPAGWSDPSDILELVVAGVFSKPTLSALPSPVVTSGENVTLQCGSEGLGKFTLIKEGEPKLSWTLDSQPLSNGQFQALFPVGPVIPGHRWTFRCYGYYGNLPHVWSEPSDPLELLISGVSKKPSLLTLHGSVLAPGQNLTLQCHSDVGYNRFALSQDEGHVLTQHPGEQPQAGLSQADFPLGPVNGSHRGQYRCYGGYNHSSEWSAPSDPLDILISGNLSHKPSLSVQPGSRVASGEDVTLLVSLSPMDTFLLTKEGVANCPLHLRSKSTSGQFLAEFSMSSVTSAHKGTYRCYGSHSSSPYLLSLISQTLRLVTEETLLIMGWAQRVRPCPGTAPHTKDHTVENLIRMGTAVLILVALGILLFREWPGQRSPQDVTRN</sequence>
<dbReference type="Gene3D" id="2.60.40.10">
    <property type="entry name" value="Immunoglobulins"/>
    <property type="match status" value="6"/>
</dbReference>
<proteinExistence type="predicted"/>
<dbReference type="GO" id="GO:0032396">
    <property type="term" value="F:inhibitory MHC class I receptor activity"/>
    <property type="evidence" value="ECO:0007669"/>
    <property type="project" value="TreeGrafter"/>
</dbReference>
<feature type="domain" description="Ig-like" evidence="12">
    <location>
        <begin position="315"/>
        <end position="386"/>
    </location>
</feature>
<dbReference type="EMBL" id="AAQR03181663">
    <property type="status" value="NOT_ANNOTATED_CDS"/>
    <property type="molecule type" value="Genomic_DNA"/>
</dbReference>
<protein>
    <recommendedName>
        <fullName evidence="12">Ig-like domain-containing protein</fullName>
    </recommendedName>
</protein>
<dbReference type="GO" id="GO:0005886">
    <property type="term" value="C:plasma membrane"/>
    <property type="evidence" value="ECO:0007669"/>
    <property type="project" value="UniProtKB-SubCell"/>
</dbReference>
<keyword evidence="14" id="KW-1185">Reference proteome</keyword>
<keyword evidence="9" id="KW-0325">Glycoprotein</keyword>
<keyword evidence="10" id="KW-0393">Immunoglobulin domain</keyword>
<evidence type="ECO:0000256" key="7">
    <source>
        <dbReference type="ARBA" id="ARBA00023136"/>
    </source>
</evidence>
<dbReference type="InterPro" id="IPR003599">
    <property type="entry name" value="Ig_sub"/>
</dbReference>
<dbReference type="GO" id="GO:0019221">
    <property type="term" value="P:cytokine-mediated signaling pathway"/>
    <property type="evidence" value="ECO:0007669"/>
    <property type="project" value="TreeGrafter"/>
</dbReference>
<dbReference type="InterPro" id="IPR050412">
    <property type="entry name" value="Ig-like_Receptors_ImmuneReg"/>
</dbReference>